<keyword evidence="1" id="KW-1133">Transmembrane helix</keyword>
<evidence type="ECO:0000313" key="2">
    <source>
        <dbReference type="EMBL" id="BAJ29302.1"/>
    </source>
</evidence>
<sequence length="150" mass="16090">MVVMEHTDRTHRSRARTASACALACSAFIAWRWIDEHSAERLPLGTGVALGALLTAGLLIAGSTVLALRHTHLRTRRRRAFTSAFIPVAAWMEMSGLRLLVDPTDDSSDGLVGAALLGITACMFVAVRCICRVPAPPRTERPAEPTTGGN</sequence>
<organism evidence="2 3">
    <name type="scientific">Kitasatospora setae (strain ATCC 33774 / DSM 43861 / JCM 3304 / KCC A-0304 / NBRC 14216 / KM-6054)</name>
    <name type="common">Streptomyces setae</name>
    <dbReference type="NCBI Taxonomy" id="452652"/>
    <lineage>
        <taxon>Bacteria</taxon>
        <taxon>Bacillati</taxon>
        <taxon>Actinomycetota</taxon>
        <taxon>Actinomycetes</taxon>
        <taxon>Kitasatosporales</taxon>
        <taxon>Streptomycetaceae</taxon>
        <taxon>Kitasatospora</taxon>
    </lineage>
</organism>
<feature type="transmembrane region" description="Helical" evidence="1">
    <location>
        <begin position="111"/>
        <end position="131"/>
    </location>
</feature>
<reference evidence="2 3" key="1">
    <citation type="journal article" date="2010" name="DNA Res.">
        <title>Genome sequence of Kitasatospora setae NBRC 14216T: an evolutionary snapshot of the family Streptomycetaceae.</title>
        <authorList>
            <person name="Ichikawa N."/>
            <person name="Oguchi A."/>
            <person name="Ikeda H."/>
            <person name="Ishikawa J."/>
            <person name="Kitani S."/>
            <person name="Watanabe Y."/>
            <person name="Nakamura S."/>
            <person name="Katano Y."/>
            <person name="Kishi E."/>
            <person name="Sasagawa M."/>
            <person name="Ankai A."/>
            <person name="Fukui S."/>
            <person name="Hashimoto Y."/>
            <person name="Kamata S."/>
            <person name="Otoguro M."/>
            <person name="Tanikawa S."/>
            <person name="Nihira T."/>
            <person name="Horinouchi S."/>
            <person name="Ohnishi Y."/>
            <person name="Hayakawa M."/>
            <person name="Kuzuyama T."/>
            <person name="Arisawa A."/>
            <person name="Nomoto F."/>
            <person name="Miura H."/>
            <person name="Takahashi Y."/>
            <person name="Fujita N."/>
        </authorList>
    </citation>
    <scope>NUCLEOTIDE SEQUENCE [LARGE SCALE GENOMIC DNA]</scope>
    <source>
        <strain evidence="3">ATCC 33774 / DSM 43861 / JCM 3304 / KCC A-0304 / NBRC 14216 / KM-6054</strain>
    </source>
</reference>
<dbReference type="AlphaFoldDB" id="E4NDM1"/>
<feature type="transmembrane region" description="Helical" evidence="1">
    <location>
        <begin position="80"/>
        <end position="99"/>
    </location>
</feature>
<evidence type="ECO:0000256" key="1">
    <source>
        <dbReference type="SAM" id="Phobius"/>
    </source>
</evidence>
<proteinExistence type="predicted"/>
<name>E4NDM1_KITSK</name>
<dbReference type="KEGG" id="ksk:KSE_34960"/>
<dbReference type="EMBL" id="AP010968">
    <property type="protein sequence ID" value="BAJ29302.1"/>
    <property type="molecule type" value="Genomic_DNA"/>
</dbReference>
<keyword evidence="1" id="KW-0472">Membrane</keyword>
<evidence type="ECO:0000313" key="3">
    <source>
        <dbReference type="Proteomes" id="UP000007076"/>
    </source>
</evidence>
<feature type="transmembrane region" description="Helical" evidence="1">
    <location>
        <begin position="46"/>
        <end position="68"/>
    </location>
</feature>
<dbReference type="Proteomes" id="UP000007076">
    <property type="component" value="Chromosome"/>
</dbReference>
<feature type="transmembrane region" description="Helical" evidence="1">
    <location>
        <begin position="15"/>
        <end position="34"/>
    </location>
</feature>
<gene>
    <name evidence="2" type="ordered locus">KSE_34960</name>
</gene>
<accession>E4NDM1</accession>
<dbReference type="STRING" id="452652.KSE_34960"/>
<keyword evidence="1" id="KW-0812">Transmembrane</keyword>
<keyword evidence="3" id="KW-1185">Reference proteome</keyword>
<dbReference type="HOGENOM" id="CLU_1738119_0_0_11"/>
<protein>
    <submittedName>
        <fullName evidence="2">Uncharacterized protein</fullName>
    </submittedName>
</protein>